<reference evidence="3" key="2">
    <citation type="submission" date="2024-04" db="EMBL/GenBank/DDBJ databases">
        <authorList>
            <person name="Chen Y."/>
            <person name="Shah S."/>
            <person name="Dougan E. K."/>
            <person name="Thang M."/>
            <person name="Chan C."/>
        </authorList>
    </citation>
    <scope>NUCLEOTIDE SEQUENCE [LARGE SCALE GENOMIC DNA]</scope>
</reference>
<reference evidence="2" key="1">
    <citation type="submission" date="2022-10" db="EMBL/GenBank/DDBJ databases">
        <authorList>
            <person name="Chen Y."/>
            <person name="Dougan E. K."/>
            <person name="Chan C."/>
            <person name="Rhodes N."/>
            <person name="Thang M."/>
        </authorList>
    </citation>
    <scope>NUCLEOTIDE SEQUENCE</scope>
</reference>
<dbReference type="EMBL" id="CAMXCT030000124">
    <property type="protein sequence ID" value="CAL4761553.1"/>
    <property type="molecule type" value="Genomic_DNA"/>
</dbReference>
<dbReference type="EMBL" id="CAMXCT020000124">
    <property type="protein sequence ID" value="CAL1127616.1"/>
    <property type="molecule type" value="Genomic_DNA"/>
</dbReference>
<dbReference type="Proteomes" id="UP001152797">
    <property type="component" value="Unassembled WGS sequence"/>
</dbReference>
<name>A0A9P1FFL3_9DINO</name>
<evidence type="ECO:0000313" key="4">
    <source>
        <dbReference type="Proteomes" id="UP001152797"/>
    </source>
</evidence>
<proteinExistence type="predicted"/>
<accession>A0A9P1FFL3</accession>
<organism evidence="2">
    <name type="scientific">Cladocopium goreaui</name>
    <dbReference type="NCBI Taxonomy" id="2562237"/>
    <lineage>
        <taxon>Eukaryota</taxon>
        <taxon>Sar</taxon>
        <taxon>Alveolata</taxon>
        <taxon>Dinophyceae</taxon>
        <taxon>Suessiales</taxon>
        <taxon>Symbiodiniaceae</taxon>
        <taxon>Cladocopium</taxon>
    </lineage>
</organism>
<dbReference type="AlphaFoldDB" id="A0A9P1FFL3"/>
<keyword evidence="4" id="KW-1185">Reference proteome</keyword>
<feature type="chain" id="PRO_5043271808" evidence="1">
    <location>
        <begin position="19"/>
        <end position="163"/>
    </location>
</feature>
<feature type="signal peptide" evidence="1">
    <location>
        <begin position="1"/>
        <end position="18"/>
    </location>
</feature>
<evidence type="ECO:0000313" key="2">
    <source>
        <dbReference type="EMBL" id="CAI3974241.1"/>
    </source>
</evidence>
<dbReference type="EMBL" id="CAMXCT010000124">
    <property type="protein sequence ID" value="CAI3974241.1"/>
    <property type="molecule type" value="Genomic_DNA"/>
</dbReference>
<evidence type="ECO:0000256" key="1">
    <source>
        <dbReference type="SAM" id="SignalP"/>
    </source>
</evidence>
<protein>
    <submittedName>
        <fullName evidence="2">Uncharacterized protein</fullName>
    </submittedName>
</protein>
<evidence type="ECO:0000313" key="3">
    <source>
        <dbReference type="EMBL" id="CAL1127616.1"/>
    </source>
</evidence>
<comment type="caution">
    <text evidence="2">The sequence shown here is derived from an EMBL/GenBank/DDBJ whole genome shotgun (WGS) entry which is preliminary data.</text>
</comment>
<sequence length="163" mass="18821">MAGRLLLGVVTFFSGTAAVRTVALGSSEKHFMEDYVASENFTKFSKKIGNLFKSCCCVRASDWKTYKNEFGFSTDNCPEVACAKDFGKGHGARCDERTWPSELMNTSGQVIYRANSPDIFCDVLWRCDSEYTKKQHFASEIQDWDWRRRQQLFDKNLYDVDKW</sequence>
<gene>
    <name evidence="2" type="ORF">C1SCF055_LOCUS2661</name>
</gene>
<keyword evidence="1" id="KW-0732">Signal</keyword>